<proteinExistence type="predicted"/>
<dbReference type="Proteomes" id="UP000018143">
    <property type="component" value="Unassembled WGS sequence"/>
</dbReference>
<dbReference type="PANTHER" id="PTHR35149:SF2">
    <property type="entry name" value="DUF262 DOMAIN-CONTAINING PROTEIN"/>
    <property type="match status" value="1"/>
</dbReference>
<dbReference type="PANTHER" id="PTHR35149">
    <property type="entry name" value="SLL5132 PROTEIN"/>
    <property type="match status" value="1"/>
</dbReference>
<dbReference type="AlphaFoldDB" id="T1D392"/>
<gene>
    <name evidence="3" type="ORF">HFN_0886</name>
</gene>
<dbReference type="OrthoDB" id="9798761at2"/>
<dbReference type="eggNOG" id="COG1479">
    <property type="taxonomic scope" value="Bacteria"/>
</dbReference>
<name>T1D392_9HELI</name>
<feature type="domain" description="GmrSD restriction endonucleases C-terminal" evidence="2">
    <location>
        <begin position="440"/>
        <end position="561"/>
    </location>
</feature>
<evidence type="ECO:0008006" key="5">
    <source>
        <dbReference type="Google" id="ProtNLM"/>
    </source>
</evidence>
<protein>
    <recommendedName>
        <fullName evidence="5">DUF262 domain-containing protein</fullName>
    </recommendedName>
</protein>
<evidence type="ECO:0000259" key="1">
    <source>
        <dbReference type="Pfam" id="PF03235"/>
    </source>
</evidence>
<accession>T1D392</accession>
<dbReference type="RefSeq" id="WP_023949112.1">
    <property type="nucleotide sequence ID" value="NZ_BASD01000025.1"/>
</dbReference>
<feature type="domain" description="GmrSD restriction endonucleases N-terminal" evidence="1">
    <location>
        <begin position="10"/>
        <end position="231"/>
    </location>
</feature>
<comment type="caution">
    <text evidence="3">The sequence shown here is derived from an EMBL/GenBank/DDBJ whole genome shotgun (WGS) entry which is preliminary data.</text>
</comment>
<dbReference type="Pfam" id="PF07510">
    <property type="entry name" value="GmrSD_C"/>
    <property type="match status" value="1"/>
</dbReference>
<evidence type="ECO:0000313" key="3">
    <source>
        <dbReference type="EMBL" id="GAD19646.1"/>
    </source>
</evidence>
<evidence type="ECO:0000259" key="2">
    <source>
        <dbReference type="Pfam" id="PF07510"/>
    </source>
</evidence>
<reference evidence="3 4" key="1">
    <citation type="journal article" date="2013" name="Genome Announc.">
        <title>Draft Genome Sequence of Helicobacter fennelliae Strain MRY12-0050, Isolated from a Bacteremia Patient.</title>
        <authorList>
            <person name="Rimbara E."/>
            <person name="Matsui M."/>
            <person name="Mori S."/>
            <person name="Suzuki S."/>
            <person name="Suzuki M."/>
            <person name="Kim H."/>
            <person name="Sekizuka T."/>
            <person name="Kuroda M."/>
            <person name="Shibayama K."/>
        </authorList>
    </citation>
    <scope>NUCLEOTIDE SEQUENCE [LARGE SCALE GENOMIC DNA]</scope>
    <source>
        <strain evidence="3 4">MRY12-0050</strain>
    </source>
</reference>
<keyword evidence="4" id="KW-1185">Reference proteome</keyword>
<dbReference type="Pfam" id="PF03235">
    <property type="entry name" value="GmrSD_N"/>
    <property type="match status" value="1"/>
</dbReference>
<evidence type="ECO:0000313" key="4">
    <source>
        <dbReference type="Proteomes" id="UP000018143"/>
    </source>
</evidence>
<dbReference type="EMBL" id="BASD01000025">
    <property type="protein sequence ID" value="GAD19646.1"/>
    <property type="molecule type" value="Genomic_DNA"/>
</dbReference>
<dbReference type="InterPro" id="IPR011089">
    <property type="entry name" value="GmrSD_C"/>
</dbReference>
<dbReference type="InterPro" id="IPR004919">
    <property type="entry name" value="GmrSD_N"/>
</dbReference>
<dbReference type="STRING" id="1325130.HFN_0886"/>
<organism evidence="3 4">
    <name type="scientific">Helicobacter fennelliae MRY12-0050</name>
    <dbReference type="NCBI Taxonomy" id="1325130"/>
    <lineage>
        <taxon>Bacteria</taxon>
        <taxon>Pseudomonadati</taxon>
        <taxon>Campylobacterota</taxon>
        <taxon>Epsilonproteobacteria</taxon>
        <taxon>Campylobacterales</taxon>
        <taxon>Helicobacteraceae</taxon>
        <taxon>Helicobacter</taxon>
    </lineage>
</organism>
<sequence length="570" mass="67548">MEFKPEKICIAKLLSEDGQKFVIPEYQRPYRWGEDECETLWNDIISVFGDGSDIEEYFLGSIVTYKNDNGELEIIDGQQRITTLTLLYRAFYETFKTEEEKAKGDYPRDFGKCVWDYERDKGLLFENCHLSSQVITDADEKILKQLLSENCEVENKHSNYAKNYDYFYGKLLNFKQEKSLVWKGFCEMFLGRKLFVLLVVCDSQESAMTIFNALNSRGLPLSNADILKGYIYKKVSAKTEFANAWKDIESKVEDSDNIKDLDFLFIQYMYIIRAENEDIDTTTQSMLNFFTKKDKKKKCFGALQDWLYKEETIPFISNLADFWIKPENYLNDTSSRYISVLNLFQNDTWKIFVSYLVWRNKDYFANEQFDKDKFSVEFDKHLRKLIKFCTLAFLNNNATTNVIREIVFKMNVELFKGQEFSTKNTLPSKEVFFENTFKFDSRKAKYLLFLYACIYSDFSEDINPKNKKLEVEHILPKKWQNANFNGWDEQSHKEYLEKIGNKILLDEQSNIKCAENFFAQKQQKEYKNIYDKANLKEVYDLGCRAKNIWDKDDIDERSGEIYNNLAKFLQ</sequence>